<dbReference type="EMBL" id="NPDP01000004">
    <property type="protein sequence ID" value="PJZ31238.1"/>
    <property type="molecule type" value="Genomic_DNA"/>
</dbReference>
<dbReference type="InterPro" id="IPR023772">
    <property type="entry name" value="DNA-bd_HTH_TetR-type_CS"/>
</dbReference>
<evidence type="ECO:0000256" key="4">
    <source>
        <dbReference type="PROSITE-ProRule" id="PRU00335"/>
    </source>
</evidence>
<gene>
    <name evidence="8" type="ORF">CH378_03300</name>
    <name evidence="7" type="ORF">EFP84_15045</name>
</gene>
<dbReference type="AlphaFoldDB" id="A0A2M9XMC0"/>
<dbReference type="KEGG" id="lkm:EFP84_15045"/>
<feature type="domain" description="HTH tetR-type" evidence="6">
    <location>
        <begin position="23"/>
        <end position="83"/>
    </location>
</feature>
<name>A0A2M9XMC0_9LEPT</name>
<dbReference type="Proteomes" id="UP000276407">
    <property type="component" value="Chromosome 1"/>
</dbReference>
<keyword evidence="3" id="KW-0804">Transcription</keyword>
<dbReference type="GO" id="GO:0003700">
    <property type="term" value="F:DNA-binding transcription factor activity"/>
    <property type="evidence" value="ECO:0007669"/>
    <property type="project" value="TreeGrafter"/>
</dbReference>
<organism evidence="7 10">
    <name type="scientific">Leptospira kmetyi</name>
    <dbReference type="NCBI Taxonomy" id="408139"/>
    <lineage>
        <taxon>Bacteria</taxon>
        <taxon>Pseudomonadati</taxon>
        <taxon>Spirochaetota</taxon>
        <taxon>Spirochaetia</taxon>
        <taxon>Leptospirales</taxon>
        <taxon>Leptospiraceae</taxon>
        <taxon>Leptospira</taxon>
    </lineage>
</organism>
<dbReference type="Pfam" id="PF16859">
    <property type="entry name" value="TetR_C_11"/>
    <property type="match status" value="1"/>
</dbReference>
<dbReference type="InterPro" id="IPR001647">
    <property type="entry name" value="HTH_TetR"/>
</dbReference>
<dbReference type="InterPro" id="IPR050109">
    <property type="entry name" value="HTH-type_TetR-like_transc_reg"/>
</dbReference>
<evidence type="ECO:0000313" key="7">
    <source>
        <dbReference type="EMBL" id="AYV57585.1"/>
    </source>
</evidence>
<dbReference type="PANTHER" id="PTHR30055:SF148">
    <property type="entry name" value="TETR-FAMILY TRANSCRIPTIONAL REGULATOR"/>
    <property type="match status" value="1"/>
</dbReference>
<reference evidence="8 9" key="1">
    <citation type="submission" date="2017-07" db="EMBL/GenBank/DDBJ databases">
        <title>Leptospira spp. isolated from tropical soils.</title>
        <authorList>
            <person name="Thibeaux R."/>
            <person name="Iraola G."/>
            <person name="Ferres I."/>
            <person name="Bierque E."/>
            <person name="Girault D."/>
            <person name="Soupe-Gilbert M.-E."/>
            <person name="Picardeau M."/>
            <person name="Goarant C."/>
        </authorList>
    </citation>
    <scope>NUCLEOTIDE SEQUENCE [LARGE SCALE GENOMIC DNA]</scope>
    <source>
        <strain evidence="8 9">JW2-C-B1</strain>
    </source>
</reference>
<dbReference type="InterPro" id="IPR009057">
    <property type="entry name" value="Homeodomain-like_sf"/>
</dbReference>
<dbReference type="RefSeq" id="WP_020986492.1">
    <property type="nucleotide sequence ID" value="NZ_CP033614.1"/>
</dbReference>
<dbReference type="Pfam" id="PF00440">
    <property type="entry name" value="TetR_N"/>
    <property type="match status" value="1"/>
</dbReference>
<dbReference type="PROSITE" id="PS50977">
    <property type="entry name" value="HTH_TETR_2"/>
    <property type="match status" value="1"/>
</dbReference>
<dbReference type="SUPFAM" id="SSF46689">
    <property type="entry name" value="Homeodomain-like"/>
    <property type="match status" value="1"/>
</dbReference>
<evidence type="ECO:0000256" key="2">
    <source>
        <dbReference type="ARBA" id="ARBA00023125"/>
    </source>
</evidence>
<protein>
    <submittedName>
        <fullName evidence="8">TetR family transcriptional regulator</fullName>
    </submittedName>
    <submittedName>
        <fullName evidence="7">TetR/AcrR family transcriptional regulator</fullName>
    </submittedName>
</protein>
<keyword evidence="9" id="KW-1185">Reference proteome</keyword>
<feature type="region of interest" description="Disordered" evidence="5">
    <location>
        <begin position="1"/>
        <end position="22"/>
    </location>
</feature>
<keyword evidence="2 4" id="KW-0238">DNA-binding</keyword>
<dbReference type="PROSITE" id="PS01081">
    <property type="entry name" value="HTH_TETR_1"/>
    <property type="match status" value="1"/>
</dbReference>
<dbReference type="PANTHER" id="PTHR30055">
    <property type="entry name" value="HTH-TYPE TRANSCRIPTIONAL REGULATOR RUTR"/>
    <property type="match status" value="1"/>
</dbReference>
<evidence type="ECO:0000259" key="6">
    <source>
        <dbReference type="PROSITE" id="PS50977"/>
    </source>
</evidence>
<keyword evidence="1" id="KW-0805">Transcription regulation</keyword>
<dbReference type="GO" id="GO:0000976">
    <property type="term" value="F:transcription cis-regulatory region binding"/>
    <property type="evidence" value="ECO:0007669"/>
    <property type="project" value="TreeGrafter"/>
</dbReference>
<dbReference type="SUPFAM" id="SSF48498">
    <property type="entry name" value="Tetracyclin repressor-like, C-terminal domain"/>
    <property type="match status" value="1"/>
</dbReference>
<feature type="DNA-binding region" description="H-T-H motif" evidence="4">
    <location>
        <begin position="46"/>
        <end position="65"/>
    </location>
</feature>
<dbReference type="EMBL" id="CP033614">
    <property type="protein sequence ID" value="AYV57585.1"/>
    <property type="molecule type" value="Genomic_DNA"/>
</dbReference>
<dbReference type="Proteomes" id="UP000231919">
    <property type="component" value="Unassembled WGS sequence"/>
</dbReference>
<evidence type="ECO:0000256" key="3">
    <source>
        <dbReference type="ARBA" id="ARBA00023163"/>
    </source>
</evidence>
<accession>A0A2M9XMC0</accession>
<evidence type="ECO:0000256" key="5">
    <source>
        <dbReference type="SAM" id="MobiDB-lite"/>
    </source>
</evidence>
<dbReference type="PRINTS" id="PR00455">
    <property type="entry name" value="HTHTETR"/>
</dbReference>
<evidence type="ECO:0000313" key="10">
    <source>
        <dbReference type="Proteomes" id="UP000276407"/>
    </source>
</evidence>
<dbReference type="Gene3D" id="1.10.10.60">
    <property type="entry name" value="Homeodomain-like"/>
    <property type="match status" value="1"/>
</dbReference>
<evidence type="ECO:0000256" key="1">
    <source>
        <dbReference type="ARBA" id="ARBA00023015"/>
    </source>
</evidence>
<dbReference type="InterPro" id="IPR036271">
    <property type="entry name" value="Tet_transcr_reg_TetR-rel_C_sf"/>
</dbReference>
<dbReference type="OrthoDB" id="9796019at2"/>
<proteinExistence type="predicted"/>
<dbReference type="Gene3D" id="1.10.357.10">
    <property type="entry name" value="Tetracycline Repressor, domain 2"/>
    <property type="match status" value="1"/>
</dbReference>
<evidence type="ECO:0000313" key="8">
    <source>
        <dbReference type="EMBL" id="PJZ31238.1"/>
    </source>
</evidence>
<evidence type="ECO:0000313" key="9">
    <source>
        <dbReference type="Proteomes" id="UP000231919"/>
    </source>
</evidence>
<dbReference type="InterPro" id="IPR011075">
    <property type="entry name" value="TetR_C"/>
</dbReference>
<sequence>MAAKKKSRKKEENSPVRGRPRTQDYEESILKATFELLASKGFYGFSIDDIVEKTGVARTTIYRRWPSKATLAMNTILTLISPYLDFPEGTSLEEGIVKQMKGLAGVFQGDYGKVISSVIGAAQDDAELAKAIKDDYLKPRRKIAAEYIKQARHTGEFPDVSDSEVEGFIDFLYGGLYFRLLLKHKKPGLDGLEPWIRQVFRMIRTK</sequence>
<reference evidence="7 10" key="2">
    <citation type="submission" date="2018-11" db="EMBL/GenBank/DDBJ databases">
        <title>Complete genome sequence of Leptospira kmetyi isolate LS 001/16 from soil sample associated with a leptospirosis patient in Kelantan.</title>
        <authorList>
            <person name="Muhammad Yusoff F."/>
            <person name="Muhammad Yusoff S."/>
            <person name="Ahmad M.N."/>
            <person name="Yusof N.Y."/>
            <person name="Aziah I."/>
        </authorList>
    </citation>
    <scope>NUCLEOTIDE SEQUENCE [LARGE SCALE GENOMIC DNA]</scope>
    <source>
        <strain evidence="7 10">LS 001/16</strain>
    </source>
</reference>